<dbReference type="AlphaFoldDB" id="A0A0F7FXM8"/>
<evidence type="ECO:0000313" key="11">
    <source>
        <dbReference type="Proteomes" id="UP000034034"/>
    </source>
</evidence>
<feature type="compositionally biased region" description="Low complexity" evidence="7">
    <location>
        <begin position="388"/>
        <end position="413"/>
    </location>
</feature>
<evidence type="ECO:0000313" key="10">
    <source>
        <dbReference type="EMBL" id="AKG45204.1"/>
    </source>
</evidence>
<gene>
    <name evidence="10" type="ORF">SXIM_38200</name>
</gene>
<evidence type="ECO:0000259" key="9">
    <source>
        <dbReference type="Pfam" id="PF02687"/>
    </source>
</evidence>
<evidence type="ECO:0000256" key="1">
    <source>
        <dbReference type="ARBA" id="ARBA00004651"/>
    </source>
</evidence>
<dbReference type="HOGENOM" id="CLU_012341_2_0_11"/>
<comment type="subcellular location">
    <subcellularLocation>
        <location evidence="1">Cell membrane</location>
        <topology evidence="1">Multi-pass membrane protein</topology>
    </subcellularLocation>
</comment>
<keyword evidence="4 8" id="KW-1133">Transmembrane helix</keyword>
<keyword evidence="11" id="KW-1185">Reference proteome</keyword>
<feature type="region of interest" description="Disordered" evidence="7">
    <location>
        <begin position="388"/>
        <end position="422"/>
    </location>
</feature>
<name>A0A0F7FXM8_9ACTN</name>
<dbReference type="PANTHER" id="PTHR30572:SF4">
    <property type="entry name" value="ABC TRANSPORTER PERMEASE YTRF"/>
    <property type="match status" value="1"/>
</dbReference>
<feature type="domain" description="ABC3 transporter permease C-terminal" evidence="9">
    <location>
        <begin position="272"/>
        <end position="381"/>
    </location>
</feature>
<evidence type="ECO:0000256" key="7">
    <source>
        <dbReference type="SAM" id="MobiDB-lite"/>
    </source>
</evidence>
<keyword evidence="5 8" id="KW-0472">Membrane</keyword>
<evidence type="ECO:0000256" key="4">
    <source>
        <dbReference type="ARBA" id="ARBA00022989"/>
    </source>
</evidence>
<feature type="transmembrane region" description="Helical" evidence="8">
    <location>
        <begin position="323"/>
        <end position="346"/>
    </location>
</feature>
<reference evidence="10" key="1">
    <citation type="submission" date="2019-08" db="EMBL/GenBank/DDBJ databases">
        <title>Complete genome sequence of a mangrove-derived Streptomyces xiamenensis.</title>
        <authorList>
            <person name="Xu J."/>
        </authorList>
    </citation>
    <scope>NUCLEOTIDE SEQUENCE</scope>
    <source>
        <strain evidence="10">318</strain>
    </source>
</reference>
<organism evidence="10 11">
    <name type="scientific">Streptomyces xiamenensis</name>
    <dbReference type="NCBI Taxonomy" id="408015"/>
    <lineage>
        <taxon>Bacteria</taxon>
        <taxon>Bacillati</taxon>
        <taxon>Actinomycetota</taxon>
        <taxon>Actinomycetes</taxon>
        <taxon>Kitasatosporales</taxon>
        <taxon>Streptomycetaceae</taxon>
        <taxon>Streptomyces</taxon>
    </lineage>
</organism>
<evidence type="ECO:0000256" key="3">
    <source>
        <dbReference type="ARBA" id="ARBA00022692"/>
    </source>
</evidence>
<comment type="similarity">
    <text evidence="6">Belongs to the ABC-4 integral membrane protein family.</text>
</comment>
<dbReference type="Pfam" id="PF02687">
    <property type="entry name" value="FtsX"/>
    <property type="match status" value="2"/>
</dbReference>
<feature type="transmembrane region" description="Helical" evidence="8">
    <location>
        <begin position="530"/>
        <end position="551"/>
    </location>
</feature>
<dbReference type="GO" id="GO:0005886">
    <property type="term" value="C:plasma membrane"/>
    <property type="evidence" value="ECO:0007669"/>
    <property type="project" value="UniProtKB-SubCell"/>
</dbReference>
<feature type="transmembrane region" description="Helical" evidence="8">
    <location>
        <begin position="748"/>
        <end position="777"/>
    </location>
</feature>
<keyword evidence="2" id="KW-1003">Cell membrane</keyword>
<feature type="transmembrane region" description="Helical" evidence="8">
    <location>
        <begin position="366"/>
        <end position="386"/>
    </location>
</feature>
<dbReference type="STRING" id="408015.SXIM_38200"/>
<evidence type="ECO:0000256" key="5">
    <source>
        <dbReference type="ARBA" id="ARBA00023136"/>
    </source>
</evidence>
<feature type="transmembrane region" description="Helical" evidence="8">
    <location>
        <begin position="451"/>
        <end position="470"/>
    </location>
</feature>
<feature type="domain" description="ABC3 transporter permease C-terminal" evidence="9">
    <location>
        <begin position="707"/>
        <end position="815"/>
    </location>
</feature>
<accession>A0A0F7FXM8</accession>
<dbReference type="PANTHER" id="PTHR30572">
    <property type="entry name" value="MEMBRANE COMPONENT OF TRANSPORTER-RELATED"/>
    <property type="match status" value="1"/>
</dbReference>
<evidence type="ECO:0000256" key="6">
    <source>
        <dbReference type="ARBA" id="ARBA00038076"/>
    </source>
</evidence>
<feature type="transmembrane region" description="Helical" evidence="8">
    <location>
        <begin position="705"/>
        <end position="727"/>
    </location>
</feature>
<proteinExistence type="inferred from homology"/>
<keyword evidence="3 8" id="KW-0812">Transmembrane</keyword>
<feature type="transmembrane region" description="Helical" evidence="8">
    <location>
        <begin position="476"/>
        <end position="509"/>
    </location>
</feature>
<dbReference type="KEGG" id="sxi:SXIM_38200"/>
<dbReference type="GO" id="GO:0022857">
    <property type="term" value="F:transmembrane transporter activity"/>
    <property type="evidence" value="ECO:0007669"/>
    <property type="project" value="TreeGrafter"/>
</dbReference>
<dbReference type="EMBL" id="CP009922">
    <property type="protein sequence ID" value="AKG45204.1"/>
    <property type="molecule type" value="Genomic_DNA"/>
</dbReference>
<feature type="transmembrane region" description="Helical" evidence="8">
    <location>
        <begin position="789"/>
        <end position="808"/>
    </location>
</feature>
<dbReference type="InterPro" id="IPR003838">
    <property type="entry name" value="ABC3_permease_C"/>
</dbReference>
<dbReference type="PATRIC" id="fig|408015.6.peg.3870"/>
<evidence type="ECO:0000256" key="2">
    <source>
        <dbReference type="ARBA" id="ARBA00022475"/>
    </source>
</evidence>
<dbReference type="RefSeq" id="WP_046724735.1">
    <property type="nucleotide sequence ID" value="NZ_CP009922.3"/>
</dbReference>
<dbReference type="InterPro" id="IPR050250">
    <property type="entry name" value="Macrolide_Exporter_MacB"/>
</dbReference>
<protein>
    <submittedName>
        <fullName evidence="10">Abc transporter permease</fullName>
    </submittedName>
</protein>
<evidence type="ECO:0000256" key="8">
    <source>
        <dbReference type="SAM" id="Phobius"/>
    </source>
</evidence>
<sequence>MKESLALLARASGRYHRRSWRAVSLALAATSLLLGCFALAALTTAFGHPEPERYAGAEVVVAADQHTRHRGATAPLTERVRVPRTVVDLLESVPGVARAVADEEFTVRTDTVAQLPGRPWPAAALAPWGLVAGREPVAADEVVASAGLGVPLGAELDVRVGQDTSVRRVVGLAEGPAALWFTAPEAAALAGHPDSVDAIGLLAEPGVGAGAVRTAVRQALDAAGAVDARPQEVRPAGDSGTLRALIGDGRGAAEFLTAQPVRTGLLALFGAIGGSVLLIAGLVLATLVARALRQRAGELALLHAVGATAGQLRGAVAREVAVVAARAALLGAVASVPLFVVLWPLVTAEAAPYGLALPVLPWTLPAPLITAGLTVATAVLATLPATGGATGAPRSRTARPAGAPRPIPAATGRQAGPRLGEAGPAVPAPAARLVGSAASPVPPPGPGGRKAGGLVLLGMGLMSAAGGAVLPGEGAAAAAGAAVVVMVIGCALLGPWIAAWMVAVTGGALRRFGGVGGRLAAAQGRAGAPRLGAAVVSIVLVTAFAVVQLAAGATAQRAGEQQARATGPAEGIHSTVLVARSELGEAVLDRLPVLGVTPGDPAFDPGVRDGDLAGLGTGTVAVGADRARTLGAGVGDTVTLRYGDGVEESLRIVALYTRSLAVGDFLFDRAQLAAHVADPAAPAAAVRTPVALEGAALESGLSATAVAGLCALALLAVFSTLAVSAVGRRPELELLHRLGAGRGQLWTMLVLEAALVALTGTLLGVAVAAVPLLGFSWAVLHTLPWLPPLQAALIGTAVLLTTAAGALLPARRALRVRR</sequence>
<dbReference type="Proteomes" id="UP000034034">
    <property type="component" value="Chromosome"/>
</dbReference>
<feature type="transmembrane region" description="Helical" evidence="8">
    <location>
        <begin position="265"/>
        <end position="289"/>
    </location>
</feature>